<dbReference type="AlphaFoldDB" id="A0AAV7MT93"/>
<comment type="caution">
    <text evidence="1">The sequence shown here is derived from an EMBL/GenBank/DDBJ whole genome shotgun (WGS) entry which is preliminary data.</text>
</comment>
<evidence type="ECO:0000313" key="2">
    <source>
        <dbReference type="Proteomes" id="UP001066276"/>
    </source>
</evidence>
<reference evidence="1" key="1">
    <citation type="journal article" date="2022" name="bioRxiv">
        <title>Sequencing and chromosome-scale assembly of the giantPleurodeles waltlgenome.</title>
        <authorList>
            <person name="Brown T."/>
            <person name="Elewa A."/>
            <person name="Iarovenko S."/>
            <person name="Subramanian E."/>
            <person name="Araus A.J."/>
            <person name="Petzold A."/>
            <person name="Susuki M."/>
            <person name="Suzuki K.-i.T."/>
            <person name="Hayashi T."/>
            <person name="Toyoda A."/>
            <person name="Oliveira C."/>
            <person name="Osipova E."/>
            <person name="Leigh N.D."/>
            <person name="Simon A."/>
            <person name="Yun M.H."/>
        </authorList>
    </citation>
    <scope>NUCLEOTIDE SEQUENCE</scope>
    <source>
        <strain evidence="1">20211129_DDA</strain>
        <tissue evidence="1">Liver</tissue>
    </source>
</reference>
<sequence length="66" mass="6800">MPLLSVRSGGPALSARGCSLEVKQERGNSGLVPHPVTVDQSCRARPGAVRLTTGGAYCGGKVLRSH</sequence>
<dbReference type="Proteomes" id="UP001066276">
    <property type="component" value="Chromosome 9"/>
</dbReference>
<gene>
    <name evidence="1" type="ORF">NDU88_001615</name>
</gene>
<dbReference type="EMBL" id="JANPWB010000013">
    <property type="protein sequence ID" value="KAJ1104203.1"/>
    <property type="molecule type" value="Genomic_DNA"/>
</dbReference>
<organism evidence="1 2">
    <name type="scientific">Pleurodeles waltl</name>
    <name type="common">Iberian ribbed newt</name>
    <dbReference type="NCBI Taxonomy" id="8319"/>
    <lineage>
        <taxon>Eukaryota</taxon>
        <taxon>Metazoa</taxon>
        <taxon>Chordata</taxon>
        <taxon>Craniata</taxon>
        <taxon>Vertebrata</taxon>
        <taxon>Euteleostomi</taxon>
        <taxon>Amphibia</taxon>
        <taxon>Batrachia</taxon>
        <taxon>Caudata</taxon>
        <taxon>Salamandroidea</taxon>
        <taxon>Salamandridae</taxon>
        <taxon>Pleurodelinae</taxon>
        <taxon>Pleurodeles</taxon>
    </lineage>
</organism>
<keyword evidence="2" id="KW-1185">Reference proteome</keyword>
<protein>
    <submittedName>
        <fullName evidence="1">Uncharacterized protein</fullName>
    </submittedName>
</protein>
<evidence type="ECO:0000313" key="1">
    <source>
        <dbReference type="EMBL" id="KAJ1104203.1"/>
    </source>
</evidence>
<accession>A0AAV7MT93</accession>
<proteinExistence type="predicted"/>
<name>A0AAV7MT93_PLEWA</name>